<dbReference type="Proteomes" id="UP001465755">
    <property type="component" value="Unassembled WGS sequence"/>
</dbReference>
<dbReference type="InterPro" id="IPR012901">
    <property type="entry name" value="CARME"/>
</dbReference>
<dbReference type="Gene3D" id="3.40.50.150">
    <property type="entry name" value="Vaccinia Virus protein VP39"/>
    <property type="match status" value="1"/>
</dbReference>
<keyword evidence="3" id="KW-0489">Methyltransferase</keyword>
<dbReference type="AlphaFoldDB" id="A0AAW1PZZ9"/>
<accession>A0AAW1PZZ9</accession>
<comment type="similarity">
    <text evidence="1">Belongs to the carnosine N-methyltransferase family.</text>
</comment>
<dbReference type="SUPFAM" id="SSF53335">
    <property type="entry name" value="S-adenosyl-L-methionine-dependent methyltransferases"/>
    <property type="match status" value="1"/>
</dbReference>
<evidence type="ECO:0000256" key="4">
    <source>
        <dbReference type="ARBA" id="ARBA00022679"/>
    </source>
</evidence>
<dbReference type="InterPro" id="IPR029063">
    <property type="entry name" value="SAM-dependent_MTases_sf"/>
</dbReference>
<feature type="region of interest" description="Disordered" evidence="6">
    <location>
        <begin position="1"/>
        <end position="22"/>
    </location>
</feature>
<keyword evidence="4" id="KW-0808">Transferase</keyword>
<name>A0AAW1PZZ9_9CHLO</name>
<proteinExistence type="inferred from homology"/>
<evidence type="ECO:0000256" key="2">
    <source>
        <dbReference type="ARBA" id="ARBA00012003"/>
    </source>
</evidence>
<dbReference type="Pfam" id="PF07942">
    <property type="entry name" value="CARME"/>
    <property type="match status" value="1"/>
</dbReference>
<feature type="compositionally biased region" description="Basic and acidic residues" evidence="6">
    <location>
        <begin position="1"/>
        <end position="14"/>
    </location>
</feature>
<evidence type="ECO:0000256" key="6">
    <source>
        <dbReference type="SAM" id="MobiDB-lite"/>
    </source>
</evidence>
<dbReference type="GO" id="GO:0032259">
    <property type="term" value="P:methylation"/>
    <property type="evidence" value="ECO:0007669"/>
    <property type="project" value="UniProtKB-KW"/>
</dbReference>
<reference evidence="7 8" key="1">
    <citation type="journal article" date="2024" name="Nat. Commun.">
        <title>Phylogenomics reveals the evolutionary origins of lichenization in chlorophyte algae.</title>
        <authorList>
            <person name="Puginier C."/>
            <person name="Libourel C."/>
            <person name="Otte J."/>
            <person name="Skaloud P."/>
            <person name="Haon M."/>
            <person name="Grisel S."/>
            <person name="Petersen M."/>
            <person name="Berrin J.G."/>
            <person name="Delaux P.M."/>
            <person name="Dal Grande F."/>
            <person name="Keller J."/>
        </authorList>
    </citation>
    <scope>NUCLEOTIDE SEQUENCE [LARGE SCALE GENOMIC DNA]</scope>
    <source>
        <strain evidence="7 8">SAG 2036</strain>
    </source>
</reference>
<comment type="caution">
    <text evidence="7">The sequence shown here is derived from an EMBL/GenBank/DDBJ whole genome shotgun (WGS) entry which is preliminary data.</text>
</comment>
<evidence type="ECO:0000256" key="5">
    <source>
        <dbReference type="ARBA" id="ARBA00022691"/>
    </source>
</evidence>
<evidence type="ECO:0000256" key="3">
    <source>
        <dbReference type="ARBA" id="ARBA00022603"/>
    </source>
</evidence>
<evidence type="ECO:0000256" key="1">
    <source>
        <dbReference type="ARBA" id="ARBA00010086"/>
    </source>
</evidence>
<dbReference type="EC" id="2.1.1.22" evidence="2"/>
<protein>
    <recommendedName>
        <fullName evidence="2">carnosine N-methyltransferase</fullName>
        <ecNumber evidence="2">2.1.1.22</ecNumber>
    </recommendedName>
</protein>
<evidence type="ECO:0000313" key="8">
    <source>
        <dbReference type="Proteomes" id="UP001465755"/>
    </source>
</evidence>
<dbReference type="SMART" id="SM01296">
    <property type="entry name" value="N2227"/>
    <property type="match status" value="1"/>
</dbReference>
<sequence length="405" mass="45165">MHADTTAAHTHDVAAPEASEEDLEQQALSRIIHAFQTYAVEAEGEVARWEKNIRKLSPELRAMVPELNNKPGHARKCIMENASFFDGLVAAALADGPGQGLDVIGRLDNQSQTHRASPNDVDKVRYVLKNLVRDWSEEGAAERAQSYGKICTELRTSLGNLDGKDGGEQLRVLVPGAGIGRLCVDIASMGFHAQGNEFSYYMLLSSAYVLNHMEKAGQHTIYPWLHSNCNQMSDSDQLRQVHIPDRAPADILKASSSGSLSMVAGDFVEVYGDPKARETFHAVTTCFFIDTAHNIFEYLDVIWHVLKMGGHWINLGPLLYHWADAHTYLPTEEMSIELPLDQVEKAAKALGFHLVRKQMVPATFNVNPRSMLQTSYNCVFWTMVKVPRPHKKPTFQAAYGINRRP</sequence>
<gene>
    <name evidence="7" type="ORF">WJX73_009901</name>
</gene>
<evidence type="ECO:0000313" key="7">
    <source>
        <dbReference type="EMBL" id="KAK9813788.1"/>
    </source>
</evidence>
<dbReference type="PANTHER" id="PTHR12303">
    <property type="entry name" value="CARNOSINE N-METHYLTRANSFERASE"/>
    <property type="match status" value="1"/>
</dbReference>
<dbReference type="PANTHER" id="PTHR12303:SF6">
    <property type="entry name" value="CARNOSINE N-METHYLTRANSFERASE"/>
    <property type="match status" value="1"/>
</dbReference>
<organism evidence="7 8">
    <name type="scientific">Symbiochloris irregularis</name>
    <dbReference type="NCBI Taxonomy" id="706552"/>
    <lineage>
        <taxon>Eukaryota</taxon>
        <taxon>Viridiplantae</taxon>
        <taxon>Chlorophyta</taxon>
        <taxon>core chlorophytes</taxon>
        <taxon>Trebouxiophyceae</taxon>
        <taxon>Trebouxiales</taxon>
        <taxon>Trebouxiaceae</taxon>
        <taxon>Symbiochloris</taxon>
    </lineage>
</organism>
<dbReference type="GO" id="GO:0030735">
    <property type="term" value="F:carnosine N-methyltransferase activity"/>
    <property type="evidence" value="ECO:0007669"/>
    <property type="project" value="UniProtKB-EC"/>
</dbReference>
<keyword evidence="8" id="KW-1185">Reference proteome</keyword>
<dbReference type="EMBL" id="JALJOQ010000003">
    <property type="protein sequence ID" value="KAK9813788.1"/>
    <property type="molecule type" value="Genomic_DNA"/>
</dbReference>
<keyword evidence="5" id="KW-0949">S-adenosyl-L-methionine</keyword>